<evidence type="ECO:0000313" key="7">
    <source>
        <dbReference type="Proteomes" id="UP000182958"/>
    </source>
</evidence>
<protein>
    <submittedName>
        <fullName evidence="6">Uncharacterized protein</fullName>
    </submittedName>
</protein>
<feature type="region of interest" description="Disordered" evidence="1">
    <location>
        <begin position="76"/>
        <end position="126"/>
    </location>
</feature>
<dbReference type="RefSeq" id="WP_051598633.1">
    <property type="nucleotide sequence ID" value="NZ_FNQG01000005.1"/>
</dbReference>
<accession>A0A1K1PZ07</accession>
<dbReference type="Proteomes" id="UP000183843">
    <property type="component" value="Unassembled WGS sequence"/>
</dbReference>
<name>A0A1K1PZ07_SELRU</name>
<organism evidence="6 7">
    <name type="scientific">Selenomonas ruminantium</name>
    <dbReference type="NCBI Taxonomy" id="971"/>
    <lineage>
        <taxon>Bacteria</taxon>
        <taxon>Bacillati</taxon>
        <taxon>Bacillota</taxon>
        <taxon>Negativicutes</taxon>
        <taxon>Selenomonadales</taxon>
        <taxon>Selenomonadaceae</taxon>
        <taxon>Selenomonas</taxon>
    </lineage>
</organism>
<reference evidence="6" key="3">
    <citation type="submission" date="2016-11" db="EMBL/GenBank/DDBJ databases">
        <authorList>
            <person name="Jaros S."/>
            <person name="Januszkiewicz K."/>
            <person name="Wedrychowicz H."/>
        </authorList>
    </citation>
    <scope>NUCLEOTIDE SEQUENCE [LARGE SCALE GENOMIC DNA]</scope>
    <source>
        <strain evidence="6">C3</strain>
    </source>
</reference>
<keyword evidence="2" id="KW-0812">Transmembrane</keyword>
<reference evidence="8 9" key="1">
    <citation type="submission" date="2016-10" db="EMBL/GenBank/DDBJ databases">
        <authorList>
            <person name="de Groot N.N."/>
        </authorList>
    </citation>
    <scope>NUCLEOTIDE SEQUENCE [LARGE SCALE GENOMIC DNA]</scope>
    <source>
        <strain evidence="4 8">DSM 2872</strain>
        <strain evidence="5 9">L14</strain>
    </source>
</reference>
<keyword evidence="7" id="KW-1185">Reference proteome</keyword>
<reference evidence="7" key="2">
    <citation type="submission" date="2016-11" db="EMBL/GenBank/DDBJ databases">
        <authorList>
            <person name="Varghese N."/>
            <person name="Submissions S."/>
        </authorList>
    </citation>
    <scope>NUCLEOTIDE SEQUENCE [LARGE SCALE GENOMIC DNA]</scope>
    <source>
        <strain evidence="7">C3</strain>
    </source>
</reference>
<dbReference type="OrthoDB" id="1666940at2"/>
<dbReference type="AlphaFoldDB" id="A0A1K1PZ07"/>
<feature type="transmembrane region" description="Helical" evidence="2">
    <location>
        <begin position="5"/>
        <end position="23"/>
    </location>
</feature>
<evidence type="ECO:0000313" key="8">
    <source>
        <dbReference type="Proteomes" id="UP000183469"/>
    </source>
</evidence>
<evidence type="ECO:0000313" key="6">
    <source>
        <dbReference type="EMBL" id="SFW52683.1"/>
    </source>
</evidence>
<gene>
    <name evidence="3" type="ORF">E7203_10625</name>
    <name evidence="6" type="ORF">SAMN02910323_2302</name>
    <name evidence="5" type="ORF">SAMN05216587_104121</name>
    <name evidence="4" type="ORF">SAMN05660648_01279</name>
</gene>
<evidence type="ECO:0000256" key="2">
    <source>
        <dbReference type="SAM" id="Phobius"/>
    </source>
</evidence>
<dbReference type="Proteomes" id="UP000183469">
    <property type="component" value="Unassembled WGS sequence"/>
</dbReference>
<evidence type="ECO:0000313" key="5">
    <source>
        <dbReference type="EMBL" id="SFA94960.1"/>
    </source>
</evidence>
<evidence type="ECO:0000313" key="4">
    <source>
        <dbReference type="EMBL" id="SDZ94087.1"/>
    </source>
</evidence>
<evidence type="ECO:0000313" key="3">
    <source>
        <dbReference type="EMBL" id="MBE6085887.1"/>
    </source>
</evidence>
<dbReference type="Proteomes" id="UP000772151">
    <property type="component" value="Unassembled WGS sequence"/>
</dbReference>
<dbReference type="Proteomes" id="UP000182958">
    <property type="component" value="Unassembled WGS sequence"/>
</dbReference>
<dbReference type="EMBL" id="FOJX01000004">
    <property type="protein sequence ID" value="SFA94960.1"/>
    <property type="molecule type" value="Genomic_DNA"/>
</dbReference>
<keyword evidence="2" id="KW-0472">Membrane</keyword>
<evidence type="ECO:0000256" key="1">
    <source>
        <dbReference type="SAM" id="MobiDB-lite"/>
    </source>
</evidence>
<feature type="compositionally biased region" description="Acidic residues" evidence="1">
    <location>
        <begin position="76"/>
        <end position="104"/>
    </location>
</feature>
<keyword evidence="2" id="KW-1133">Transmembrane helix</keyword>
<dbReference type="EMBL" id="SVCA01000010">
    <property type="protein sequence ID" value="MBE6085887.1"/>
    <property type="molecule type" value="Genomic_DNA"/>
</dbReference>
<feature type="transmembrane region" description="Helical" evidence="2">
    <location>
        <begin position="29"/>
        <end position="51"/>
    </location>
</feature>
<reference evidence="3" key="4">
    <citation type="submission" date="2019-04" db="EMBL/GenBank/DDBJ databases">
        <title>Evolution of Biomass-Degrading Anaerobic Consortia Revealed by Metagenomics.</title>
        <authorList>
            <person name="Peng X."/>
        </authorList>
    </citation>
    <scope>NUCLEOTIDE SEQUENCE</scope>
    <source>
        <strain evidence="3">SIG242</strain>
    </source>
</reference>
<evidence type="ECO:0000313" key="9">
    <source>
        <dbReference type="Proteomes" id="UP000183843"/>
    </source>
</evidence>
<sequence>MAKLYVAVVFAFIAAVVIVITGLSSDARLITVFFRSIVGFVSAGLIVYIVLRILAANDIMDFDDFIEAKDEEALAEVEGAEPSAADDEAAEGEQPEADEAEPAETGEPAQFEPLSSEELTRMDSPQ</sequence>
<proteinExistence type="predicted"/>
<dbReference type="EMBL" id="FPJA01000009">
    <property type="protein sequence ID" value="SFW52683.1"/>
    <property type="molecule type" value="Genomic_DNA"/>
</dbReference>
<dbReference type="EMBL" id="FNQG01000005">
    <property type="protein sequence ID" value="SDZ94087.1"/>
    <property type="molecule type" value="Genomic_DNA"/>
</dbReference>